<dbReference type="InterPro" id="IPR055063">
    <property type="entry name" value="Rib_mS39_PPR"/>
</dbReference>
<protein>
    <submittedName>
        <fullName evidence="5">PTCD3-like protein</fullName>
    </submittedName>
</protein>
<evidence type="ECO:0000313" key="5">
    <source>
        <dbReference type="EMBL" id="WAR21908.1"/>
    </source>
</evidence>
<keyword evidence="4" id="KW-0496">Mitochondrion</keyword>
<sequence>MAASMGLRSNFIKIKNNFLLQRSCVLCHKLYSTETSPSGTDVRKGRLHRIKKEIPYEELGAVIQEEERAKIVAYYSRNVRVERTDVSAAAGKEAIAKNSTILVQGDGKTPVSLPKKKKRDSLSILKALASTVKVEACLLAKASGKRAARYFVNKHVKLFGNDDAVPHIQPEKLDYVHTDVGEASLLERVDRREVADSVEFDNTRCWTLWEEMKIEEFPGGKKVDLVTDISEIVDQLSEQRKEDRVLNHFGENFFTKAMSFLHRFNEVTVAIKVFDLKESMGARYVITDLQMENAFYEQFMFLLLKNKPLDVVMEYYTKCIRHGKLSSPSNSLRYTLYDAIYQYDAYQWIPIIYSDMSSIGFRMTFFKQEFEKIADELHQVRKMREPMMTERMDDDIKTSHIIKIFLNNKNLQKAWEACLCEMEPNCRAMFKKHMNTLLTDREHELSAFLSKQRMDALRDIFLRD</sequence>
<evidence type="ECO:0000256" key="2">
    <source>
        <dbReference type="ARBA" id="ARBA00022737"/>
    </source>
</evidence>
<dbReference type="PANTHER" id="PTHR16276">
    <property type="entry name" value="PENTATRICOPEPTIDE REPEAT DOMAIN-CONTAINING PROTEIN 3"/>
    <property type="match status" value="1"/>
</dbReference>
<dbReference type="Proteomes" id="UP001164746">
    <property type="component" value="Chromosome 12"/>
</dbReference>
<accession>A0ABY7FMK5</accession>
<dbReference type="PANTHER" id="PTHR16276:SF1">
    <property type="entry name" value="SMALL RIBOSOMAL SUBUNIT PROTEIN MS39"/>
    <property type="match status" value="1"/>
</dbReference>
<organism evidence="5 6">
    <name type="scientific">Mya arenaria</name>
    <name type="common">Soft-shell clam</name>
    <dbReference type="NCBI Taxonomy" id="6604"/>
    <lineage>
        <taxon>Eukaryota</taxon>
        <taxon>Metazoa</taxon>
        <taxon>Spiralia</taxon>
        <taxon>Lophotrochozoa</taxon>
        <taxon>Mollusca</taxon>
        <taxon>Bivalvia</taxon>
        <taxon>Autobranchia</taxon>
        <taxon>Heteroconchia</taxon>
        <taxon>Euheterodonta</taxon>
        <taxon>Imparidentia</taxon>
        <taxon>Neoheterodontei</taxon>
        <taxon>Myida</taxon>
        <taxon>Myoidea</taxon>
        <taxon>Myidae</taxon>
        <taxon>Mya</taxon>
    </lineage>
</organism>
<keyword evidence="6" id="KW-1185">Reference proteome</keyword>
<keyword evidence="3" id="KW-0809">Transit peptide</keyword>
<evidence type="ECO:0000256" key="1">
    <source>
        <dbReference type="ARBA" id="ARBA00004173"/>
    </source>
</evidence>
<keyword evidence="2" id="KW-0677">Repeat</keyword>
<proteinExistence type="predicted"/>
<dbReference type="Pfam" id="PF22330">
    <property type="entry name" value="Rib_mS39_PPR"/>
    <property type="match status" value="1"/>
</dbReference>
<dbReference type="InterPro" id="IPR037387">
    <property type="entry name" value="PTCD3"/>
</dbReference>
<evidence type="ECO:0000256" key="4">
    <source>
        <dbReference type="ARBA" id="ARBA00023128"/>
    </source>
</evidence>
<reference evidence="5" key="1">
    <citation type="submission" date="2022-11" db="EMBL/GenBank/DDBJ databases">
        <title>Centuries of genome instability and evolution in soft-shell clam transmissible cancer (bioRxiv).</title>
        <authorList>
            <person name="Hart S.F.M."/>
            <person name="Yonemitsu M.A."/>
            <person name="Giersch R.M."/>
            <person name="Beal B.F."/>
            <person name="Arriagada G."/>
            <person name="Davis B.W."/>
            <person name="Ostrander E.A."/>
            <person name="Goff S.P."/>
            <person name="Metzger M.J."/>
        </authorList>
    </citation>
    <scope>NUCLEOTIDE SEQUENCE</scope>
    <source>
        <strain evidence="5">MELC-2E11</strain>
        <tissue evidence="5">Siphon/mantle</tissue>
    </source>
</reference>
<evidence type="ECO:0000313" key="6">
    <source>
        <dbReference type="Proteomes" id="UP001164746"/>
    </source>
</evidence>
<name>A0ABY7FMK5_MYAAR</name>
<evidence type="ECO:0000256" key="3">
    <source>
        <dbReference type="ARBA" id="ARBA00022946"/>
    </source>
</evidence>
<gene>
    <name evidence="5" type="ORF">MAR_015882</name>
</gene>
<dbReference type="EMBL" id="CP111023">
    <property type="protein sequence ID" value="WAR21908.1"/>
    <property type="molecule type" value="Genomic_DNA"/>
</dbReference>
<comment type="subcellular location">
    <subcellularLocation>
        <location evidence="1">Mitochondrion</location>
    </subcellularLocation>
</comment>